<reference evidence="2 3" key="1">
    <citation type="submission" date="2018-08" db="EMBL/GenBank/DDBJ databases">
        <title>A genome reference for cultivated species of the human gut microbiota.</title>
        <authorList>
            <person name="Zou Y."/>
            <person name="Xue W."/>
            <person name="Luo G."/>
        </authorList>
    </citation>
    <scope>NUCLEOTIDE SEQUENCE [LARGE SCALE GENOMIC DNA]</scope>
    <source>
        <strain evidence="2 3">AF28-26</strain>
    </source>
</reference>
<protein>
    <recommendedName>
        <fullName evidence="4">Sporulation protein</fullName>
    </recommendedName>
</protein>
<proteinExistence type="predicted"/>
<dbReference type="EMBL" id="QRTC01000020">
    <property type="protein sequence ID" value="RGQ41258.1"/>
    <property type="molecule type" value="Genomic_DNA"/>
</dbReference>
<organism evidence="2 3">
    <name type="scientific">[Clostridium] leptum</name>
    <dbReference type="NCBI Taxonomy" id="1535"/>
    <lineage>
        <taxon>Bacteria</taxon>
        <taxon>Bacillati</taxon>
        <taxon>Bacillota</taxon>
        <taxon>Clostridia</taxon>
        <taxon>Eubacteriales</taxon>
        <taxon>Oscillospiraceae</taxon>
        <taxon>Oscillospiraceae incertae sedis</taxon>
    </lineage>
</organism>
<feature type="compositionally biased region" description="Basic and acidic residues" evidence="1">
    <location>
        <begin position="1"/>
        <end position="14"/>
    </location>
</feature>
<sequence length="101" mass="11295">MRKFRRLPEDERPAPAKGSKLAEALQVPAGAVSVLPRMEFCGNREVTIDGSKGVLEYDENLIRINMGKMVACFFGRNLNIKCFNLESLVIEGYITSIEFLA</sequence>
<gene>
    <name evidence="2" type="ORF">DWY99_06395</name>
</gene>
<comment type="caution">
    <text evidence="2">The sequence shown here is derived from an EMBL/GenBank/DDBJ whole genome shotgun (WGS) entry which is preliminary data.</text>
</comment>
<dbReference type="Proteomes" id="UP000284751">
    <property type="component" value="Unassembled WGS sequence"/>
</dbReference>
<evidence type="ECO:0000256" key="1">
    <source>
        <dbReference type="SAM" id="MobiDB-lite"/>
    </source>
</evidence>
<accession>A0A412AXY0</accession>
<evidence type="ECO:0000313" key="3">
    <source>
        <dbReference type="Proteomes" id="UP000284751"/>
    </source>
</evidence>
<dbReference type="InterPro" id="IPR022476">
    <property type="entry name" value="Spore_YabP/YqfC"/>
</dbReference>
<dbReference type="AlphaFoldDB" id="A0A412AXY0"/>
<dbReference type="Pfam" id="PF07873">
    <property type="entry name" value="YabP"/>
    <property type="match status" value="1"/>
</dbReference>
<evidence type="ECO:0008006" key="4">
    <source>
        <dbReference type="Google" id="ProtNLM"/>
    </source>
</evidence>
<evidence type="ECO:0000313" key="2">
    <source>
        <dbReference type="EMBL" id="RGQ41258.1"/>
    </source>
</evidence>
<name>A0A412AXY0_9FIRM</name>
<feature type="region of interest" description="Disordered" evidence="1">
    <location>
        <begin position="1"/>
        <end position="20"/>
    </location>
</feature>